<reference evidence="5 6" key="1">
    <citation type="journal article" date="2014" name="Agronomy (Basel)">
        <title>A Draft Genome Sequence for Ensete ventricosum, the Drought-Tolerant Tree Against Hunger.</title>
        <authorList>
            <person name="Harrison J."/>
            <person name="Moore K.A."/>
            <person name="Paszkiewicz K."/>
            <person name="Jones T."/>
            <person name="Grant M."/>
            <person name="Ambacheew D."/>
            <person name="Muzemil S."/>
            <person name="Studholme D.J."/>
        </authorList>
    </citation>
    <scope>NUCLEOTIDE SEQUENCE [LARGE SCALE GENOMIC DNA]</scope>
</reference>
<organism evidence="5 6">
    <name type="scientific">Ensete ventricosum</name>
    <name type="common">Abyssinian banana</name>
    <name type="synonym">Musa ensete</name>
    <dbReference type="NCBI Taxonomy" id="4639"/>
    <lineage>
        <taxon>Eukaryota</taxon>
        <taxon>Viridiplantae</taxon>
        <taxon>Streptophyta</taxon>
        <taxon>Embryophyta</taxon>
        <taxon>Tracheophyta</taxon>
        <taxon>Spermatophyta</taxon>
        <taxon>Magnoliopsida</taxon>
        <taxon>Liliopsida</taxon>
        <taxon>Zingiberales</taxon>
        <taxon>Musaceae</taxon>
        <taxon>Ensete</taxon>
    </lineage>
</organism>
<dbReference type="PANTHER" id="PTHR33926">
    <property type="entry name" value="PROTEIN TIC 22, CHLOROPLASTIC"/>
    <property type="match status" value="1"/>
</dbReference>
<name>A0A426ZZ81_ENSVE</name>
<evidence type="ECO:0000256" key="1">
    <source>
        <dbReference type="ARBA" id="ARBA00004229"/>
    </source>
</evidence>
<comment type="subcellular location">
    <subcellularLocation>
        <location evidence="1">Plastid</location>
        <location evidence="1">Chloroplast</location>
    </subcellularLocation>
</comment>
<evidence type="ECO:0000256" key="2">
    <source>
        <dbReference type="ARBA" id="ARBA00022528"/>
    </source>
</evidence>
<sequence>MAFPWLKPRNQNPPSSIPAKPNPFLLTIQSHLNAFSDVSSFLKAHLDSAVETLGNRARRAVLSGHPHLPSPPPAPGPTPWARISPAGCSGVRRFDLAMSTEGMEERLAGVPVYALSNAAEEFVLVSGVRTGKSLGLFCFKKEDAEALLQQMRSMNRDMREGSKVVAVALNKLKPGSVEFALVGSIEPTNASIIASSTLISFTNRDYAADSIAAARRYRCPLLSAVVVAAAVALRCRRYSLLSLLLLLSLFATAAAVVVACRHRCRCSPVAAATTAVAVCRCRFRCSQ</sequence>
<dbReference type="GO" id="GO:0015031">
    <property type="term" value="P:protein transport"/>
    <property type="evidence" value="ECO:0007669"/>
    <property type="project" value="InterPro"/>
</dbReference>
<keyword evidence="4" id="KW-1133">Transmembrane helix</keyword>
<dbReference type="InterPro" id="IPR007378">
    <property type="entry name" value="Tic22-like"/>
</dbReference>
<dbReference type="PANTHER" id="PTHR33926:SF1">
    <property type="entry name" value="PROTEIN TIC 22-LIKE, CHLOROPLASTIC"/>
    <property type="match status" value="1"/>
</dbReference>
<keyword evidence="2" id="KW-0150">Chloroplast</keyword>
<evidence type="ECO:0000256" key="4">
    <source>
        <dbReference type="SAM" id="Phobius"/>
    </source>
</evidence>
<dbReference type="Gene3D" id="3.40.1350.100">
    <property type="match status" value="1"/>
</dbReference>
<dbReference type="Pfam" id="PF04278">
    <property type="entry name" value="Tic22"/>
    <property type="match status" value="1"/>
</dbReference>
<accession>A0A426ZZ81</accession>
<evidence type="ECO:0008006" key="7">
    <source>
        <dbReference type="Google" id="ProtNLM"/>
    </source>
</evidence>
<keyword evidence="3" id="KW-0934">Plastid</keyword>
<keyword evidence="4" id="KW-0472">Membrane</keyword>
<gene>
    <name evidence="5" type="ORF">B296_00028818</name>
</gene>
<dbReference type="GO" id="GO:0009507">
    <property type="term" value="C:chloroplast"/>
    <property type="evidence" value="ECO:0007669"/>
    <property type="project" value="UniProtKB-SubCell"/>
</dbReference>
<dbReference type="EMBL" id="AMZH03004403">
    <property type="protein sequence ID" value="RRT69251.1"/>
    <property type="molecule type" value="Genomic_DNA"/>
</dbReference>
<dbReference type="AlphaFoldDB" id="A0A426ZZ81"/>
<evidence type="ECO:0000256" key="3">
    <source>
        <dbReference type="ARBA" id="ARBA00022640"/>
    </source>
</evidence>
<dbReference type="Proteomes" id="UP000287651">
    <property type="component" value="Unassembled WGS sequence"/>
</dbReference>
<comment type="caution">
    <text evidence="5">The sequence shown here is derived from an EMBL/GenBank/DDBJ whole genome shotgun (WGS) entry which is preliminary data.</text>
</comment>
<evidence type="ECO:0000313" key="5">
    <source>
        <dbReference type="EMBL" id="RRT69251.1"/>
    </source>
</evidence>
<keyword evidence="4" id="KW-0812">Transmembrane</keyword>
<feature type="transmembrane region" description="Helical" evidence="4">
    <location>
        <begin position="240"/>
        <end position="259"/>
    </location>
</feature>
<evidence type="ECO:0000313" key="6">
    <source>
        <dbReference type="Proteomes" id="UP000287651"/>
    </source>
</evidence>
<protein>
    <recommendedName>
        <fullName evidence="7">Protein TIC 22-like, chloroplastic</fullName>
    </recommendedName>
</protein>
<proteinExistence type="predicted"/>